<organism evidence="3 4">
    <name type="scientific">Limnoglobus roseus</name>
    <dbReference type="NCBI Taxonomy" id="2598579"/>
    <lineage>
        <taxon>Bacteria</taxon>
        <taxon>Pseudomonadati</taxon>
        <taxon>Planctomycetota</taxon>
        <taxon>Planctomycetia</taxon>
        <taxon>Gemmatales</taxon>
        <taxon>Gemmataceae</taxon>
        <taxon>Limnoglobus</taxon>
    </lineage>
</organism>
<dbReference type="PANTHER" id="PTHR45947">
    <property type="entry name" value="SULFOQUINOVOSYL TRANSFERASE SQD2"/>
    <property type="match status" value="1"/>
</dbReference>
<dbReference type="InterPro" id="IPR050194">
    <property type="entry name" value="Glycosyltransferase_grp1"/>
</dbReference>
<evidence type="ECO:0000259" key="2">
    <source>
        <dbReference type="Pfam" id="PF13439"/>
    </source>
</evidence>
<dbReference type="Pfam" id="PF00534">
    <property type="entry name" value="Glycos_transf_1"/>
    <property type="match status" value="1"/>
</dbReference>
<dbReference type="InterPro" id="IPR028098">
    <property type="entry name" value="Glyco_trans_4-like_N"/>
</dbReference>
<dbReference type="InterPro" id="IPR001296">
    <property type="entry name" value="Glyco_trans_1"/>
</dbReference>
<dbReference type="Gene3D" id="3.40.50.2000">
    <property type="entry name" value="Glycogen Phosphorylase B"/>
    <property type="match status" value="2"/>
</dbReference>
<feature type="domain" description="Glycosyl transferase family 1" evidence="1">
    <location>
        <begin position="193"/>
        <end position="332"/>
    </location>
</feature>
<dbReference type="GO" id="GO:0016757">
    <property type="term" value="F:glycosyltransferase activity"/>
    <property type="evidence" value="ECO:0007669"/>
    <property type="project" value="InterPro"/>
</dbReference>
<dbReference type="PANTHER" id="PTHR45947:SF3">
    <property type="entry name" value="SULFOQUINOVOSYL TRANSFERASE SQD2"/>
    <property type="match status" value="1"/>
</dbReference>
<dbReference type="SUPFAM" id="SSF53756">
    <property type="entry name" value="UDP-Glycosyltransferase/glycogen phosphorylase"/>
    <property type="match status" value="1"/>
</dbReference>
<dbReference type="KEGG" id="lrs:PX52LOC_06042"/>
<proteinExistence type="predicted"/>
<evidence type="ECO:0000313" key="3">
    <source>
        <dbReference type="EMBL" id="QEL18992.1"/>
    </source>
</evidence>
<gene>
    <name evidence="3" type="ORF">PX52LOC_06042</name>
</gene>
<name>A0A5C1AMN6_9BACT</name>
<dbReference type="AlphaFoldDB" id="A0A5C1AMN6"/>
<keyword evidence="3" id="KW-0808">Transferase</keyword>
<reference evidence="4" key="1">
    <citation type="submission" date="2019-08" db="EMBL/GenBank/DDBJ databases">
        <title>Limnoglobus roseus gen. nov., sp. nov., a novel freshwater planctomycete with a giant genome from the family Gemmataceae.</title>
        <authorList>
            <person name="Kulichevskaya I.S."/>
            <person name="Naumoff D.G."/>
            <person name="Miroshnikov K."/>
            <person name="Ivanova A."/>
            <person name="Philippov D.A."/>
            <person name="Hakobyan A."/>
            <person name="Rijpstra I.C."/>
            <person name="Sinninghe Damste J.S."/>
            <person name="Liesack W."/>
            <person name="Dedysh S.N."/>
        </authorList>
    </citation>
    <scope>NUCLEOTIDE SEQUENCE [LARGE SCALE GENOMIC DNA]</scope>
    <source>
        <strain evidence="4">PX52</strain>
    </source>
</reference>
<dbReference type="Proteomes" id="UP000324974">
    <property type="component" value="Chromosome"/>
</dbReference>
<feature type="domain" description="Glycosyltransferase subfamily 4-like N-terminal" evidence="2">
    <location>
        <begin position="57"/>
        <end position="185"/>
    </location>
</feature>
<keyword evidence="4" id="KW-1185">Reference proteome</keyword>
<protein>
    <submittedName>
        <fullName evidence="3">GT4 family glycosyltransferase</fullName>
    </submittedName>
</protein>
<evidence type="ECO:0000259" key="1">
    <source>
        <dbReference type="Pfam" id="PF00534"/>
    </source>
</evidence>
<dbReference type="RefSeq" id="WP_246173498.1">
    <property type="nucleotide sequence ID" value="NZ_CP042425.1"/>
</dbReference>
<dbReference type="EMBL" id="CP042425">
    <property type="protein sequence ID" value="QEL18992.1"/>
    <property type="molecule type" value="Genomic_DNA"/>
</dbReference>
<evidence type="ECO:0000313" key="4">
    <source>
        <dbReference type="Proteomes" id="UP000324974"/>
    </source>
</evidence>
<accession>A0A5C1AMN6</accession>
<dbReference type="Pfam" id="PF13439">
    <property type="entry name" value="Glyco_transf_4"/>
    <property type="match status" value="1"/>
</dbReference>
<sequence length="374" mass="42535">MLVHDWLTGMRGGEKCLEPACHRWPDAKLFTAFHHRGSVSPAIERLAPRTSMLNRLPGVHRYYRYLLPLFPWAAKWSIPECDLLLSFSHCLAKAATPPAGTPHISYCFTPMRYAWHMRDAYFRPGRLSRVKAAALDRLLRWLRDWDRRTADGVTHFVAISETIRQRIRECYDRDSVVIYPPVDTNFYTPAATQRDDFYLIVSALAPYKRFDLAVEACTRLGRKLVVIGTGQHAAKLRKMAGPTVQFLGRQSDEVIRNHYRRARAVLFPSEEDFGIVPVEAQACGCPVIAFSRGGSSETVRPLGGSHPTGVFFDEQRTDAVIAAMERFEQNEDRFDPMDARRNAVPFNAARYESELFGYVESVLRGPATQVRRAA</sequence>